<proteinExistence type="predicted"/>
<protein>
    <submittedName>
        <fullName evidence="2">Putative N-acetyltransferase YoaA</fullName>
    </submittedName>
</protein>
<accession>A0A7R7EJG2</accession>
<dbReference type="Proteomes" id="UP000595897">
    <property type="component" value="Chromosome"/>
</dbReference>
<keyword evidence="2" id="KW-0808">Transferase</keyword>
<dbReference type="RefSeq" id="WP_271715083.1">
    <property type="nucleotide sequence ID" value="NZ_AP024169.1"/>
</dbReference>
<organism evidence="2 3">
    <name type="scientific">Anaeromicropila herbilytica</name>
    <dbReference type="NCBI Taxonomy" id="2785025"/>
    <lineage>
        <taxon>Bacteria</taxon>
        <taxon>Bacillati</taxon>
        <taxon>Bacillota</taxon>
        <taxon>Clostridia</taxon>
        <taxon>Lachnospirales</taxon>
        <taxon>Lachnospiraceae</taxon>
        <taxon>Anaeromicropila</taxon>
    </lineage>
</organism>
<dbReference type="AlphaFoldDB" id="A0A7R7EJG2"/>
<evidence type="ECO:0000259" key="1">
    <source>
        <dbReference type="PROSITE" id="PS51186"/>
    </source>
</evidence>
<dbReference type="KEGG" id="ahb:bsdtb5_11200"/>
<dbReference type="Gene3D" id="3.40.630.30">
    <property type="match status" value="1"/>
</dbReference>
<evidence type="ECO:0000313" key="2">
    <source>
        <dbReference type="EMBL" id="BCN29825.1"/>
    </source>
</evidence>
<dbReference type="GO" id="GO:0005737">
    <property type="term" value="C:cytoplasm"/>
    <property type="evidence" value="ECO:0007669"/>
    <property type="project" value="TreeGrafter"/>
</dbReference>
<dbReference type="GO" id="GO:0008999">
    <property type="term" value="F:protein-N-terminal-alanine acetyltransferase activity"/>
    <property type="evidence" value="ECO:0007669"/>
    <property type="project" value="TreeGrafter"/>
</dbReference>
<feature type="domain" description="N-acetyltransferase" evidence="1">
    <location>
        <begin position="17"/>
        <end position="182"/>
    </location>
</feature>
<name>A0A7R7EJG2_9FIRM</name>
<dbReference type="EMBL" id="AP024169">
    <property type="protein sequence ID" value="BCN29825.1"/>
    <property type="molecule type" value="Genomic_DNA"/>
</dbReference>
<dbReference type="InterPro" id="IPR000182">
    <property type="entry name" value="GNAT_dom"/>
</dbReference>
<keyword evidence="3" id="KW-1185">Reference proteome</keyword>
<dbReference type="InterPro" id="IPR016181">
    <property type="entry name" value="Acyl_CoA_acyltransferase"/>
</dbReference>
<evidence type="ECO:0000313" key="3">
    <source>
        <dbReference type="Proteomes" id="UP000595897"/>
    </source>
</evidence>
<dbReference type="PROSITE" id="PS51186">
    <property type="entry name" value="GNAT"/>
    <property type="match status" value="1"/>
</dbReference>
<dbReference type="Pfam" id="PF13302">
    <property type="entry name" value="Acetyltransf_3"/>
    <property type="match status" value="1"/>
</dbReference>
<dbReference type="PANTHER" id="PTHR43792">
    <property type="entry name" value="GNAT FAMILY, PUTATIVE (AFU_ORTHOLOGUE AFUA_3G00765)-RELATED-RELATED"/>
    <property type="match status" value="1"/>
</dbReference>
<sequence>MVKECFNKIEVLHTNRLVLTEVKESDINEIFKIFSNPEVAKYDWFRPINSKEEAMKFIHRYMDEYDNEEEITWGIRLKETNELIGICCLGDFDEEARRAEIGYDLVSDRWNSGFATEALEAIVHYGLKVMNLNRIEAFITPGNDASVRVLEKLNFTREGLVRERDMIKGKLEDGIIMAILQKDL</sequence>
<reference evidence="2 3" key="1">
    <citation type="submission" date="2020-11" db="EMBL/GenBank/DDBJ databases">
        <title>Draft genome sequencing of a Lachnospiraceae strain isolated from anoxic soil subjected to BSD treatment.</title>
        <authorList>
            <person name="Uek A."/>
            <person name="Tonouchi A."/>
        </authorList>
    </citation>
    <scope>NUCLEOTIDE SEQUENCE [LARGE SCALE GENOMIC DNA]</scope>
    <source>
        <strain evidence="2 3">TB5</strain>
    </source>
</reference>
<gene>
    <name evidence="2" type="primary">yoaA</name>
    <name evidence="2" type="ORF">bsdtb5_11200</name>
</gene>
<dbReference type="SUPFAM" id="SSF55729">
    <property type="entry name" value="Acyl-CoA N-acyltransferases (Nat)"/>
    <property type="match status" value="1"/>
</dbReference>
<dbReference type="InterPro" id="IPR051531">
    <property type="entry name" value="N-acetyltransferase"/>
</dbReference>
<dbReference type="PANTHER" id="PTHR43792:SF9">
    <property type="entry name" value="RIBOSOMAL-PROTEIN-ALANINE ACETYLTRANSFERASE"/>
    <property type="match status" value="1"/>
</dbReference>